<dbReference type="EMBL" id="VLKL01000002">
    <property type="protein sequence ID" value="TWI10099.1"/>
    <property type="molecule type" value="Genomic_DNA"/>
</dbReference>
<name>A0A562LR57_9BRAD</name>
<feature type="region of interest" description="Disordered" evidence="1">
    <location>
        <begin position="99"/>
        <end position="165"/>
    </location>
</feature>
<gene>
    <name evidence="2" type="ORF">IQ17_01179</name>
</gene>
<organism evidence="2 3">
    <name type="scientific">Bradyrhizobium daqingense</name>
    <dbReference type="NCBI Taxonomy" id="993502"/>
    <lineage>
        <taxon>Bacteria</taxon>
        <taxon>Pseudomonadati</taxon>
        <taxon>Pseudomonadota</taxon>
        <taxon>Alphaproteobacteria</taxon>
        <taxon>Hyphomicrobiales</taxon>
        <taxon>Nitrobacteraceae</taxon>
        <taxon>Bradyrhizobium</taxon>
    </lineage>
</organism>
<dbReference type="AlphaFoldDB" id="A0A562LR57"/>
<keyword evidence="3" id="KW-1185">Reference proteome</keyword>
<reference evidence="2 3" key="1">
    <citation type="journal article" date="2015" name="Stand. Genomic Sci.">
        <title>Genomic Encyclopedia of Bacterial and Archaeal Type Strains, Phase III: the genomes of soil and plant-associated and newly described type strains.</title>
        <authorList>
            <person name="Whitman W.B."/>
            <person name="Woyke T."/>
            <person name="Klenk H.P."/>
            <person name="Zhou Y."/>
            <person name="Lilburn T.G."/>
            <person name="Beck B.J."/>
            <person name="De Vos P."/>
            <person name="Vandamme P."/>
            <person name="Eisen J.A."/>
            <person name="Garrity G."/>
            <person name="Hugenholtz P."/>
            <person name="Kyrpides N.C."/>
        </authorList>
    </citation>
    <scope>NUCLEOTIDE SEQUENCE [LARGE SCALE GENOMIC DNA]</scope>
    <source>
        <strain evidence="2 3">CGMCC 1.10947</strain>
    </source>
</reference>
<evidence type="ECO:0000256" key="1">
    <source>
        <dbReference type="SAM" id="MobiDB-lite"/>
    </source>
</evidence>
<accession>A0A562LR57</accession>
<feature type="compositionally biased region" description="Low complexity" evidence="1">
    <location>
        <begin position="122"/>
        <end position="145"/>
    </location>
</feature>
<feature type="compositionally biased region" description="Low complexity" evidence="1">
    <location>
        <begin position="99"/>
        <end position="109"/>
    </location>
</feature>
<protein>
    <submittedName>
        <fullName evidence="2">Uncharacterized protein</fullName>
    </submittedName>
</protein>
<evidence type="ECO:0000313" key="2">
    <source>
        <dbReference type="EMBL" id="TWI10099.1"/>
    </source>
</evidence>
<sequence length="274" mass="28604">MVLAVPAIEEASVSPPDLTHEPVAAAHVVTDISSDIQAPFEPVVAEVLPLSSAEVETALDVPDAIAEHGPSLVVPTAIDPLADEILAIAVDADSVAADVPAASSDDGSSPNVEITPPPASDPPRAADIAAEAPSAEPGAAVTSTEPPAPVSPPSEVRNVRKVRARPAEPADRAALIRQRWAETGVRMWNPRLHGTGDATLNIQGSVGLLPPAPGETMPRYDKLEFKMLGGQIVCEGIIVEAPVYASQRNFTRLAEPTKSDRVREPVRERQAALA</sequence>
<evidence type="ECO:0000313" key="3">
    <source>
        <dbReference type="Proteomes" id="UP000317176"/>
    </source>
</evidence>
<comment type="caution">
    <text evidence="2">The sequence shown here is derived from an EMBL/GenBank/DDBJ whole genome shotgun (WGS) entry which is preliminary data.</text>
</comment>
<proteinExistence type="predicted"/>
<dbReference type="Proteomes" id="UP000317176">
    <property type="component" value="Unassembled WGS sequence"/>
</dbReference>